<keyword evidence="2" id="KW-1185">Reference proteome</keyword>
<accession>A0A4Z1KU63</accession>
<dbReference type="Proteomes" id="UP000297280">
    <property type="component" value="Unassembled WGS sequence"/>
</dbReference>
<protein>
    <recommendedName>
        <fullName evidence="3">SnoaL-like domain-containing protein</fullName>
    </recommendedName>
</protein>
<gene>
    <name evidence="1" type="ORF">BPOR_0187g00120</name>
</gene>
<organism evidence="1 2">
    <name type="scientific">Botrytis porri</name>
    <dbReference type="NCBI Taxonomy" id="87229"/>
    <lineage>
        <taxon>Eukaryota</taxon>
        <taxon>Fungi</taxon>
        <taxon>Dikarya</taxon>
        <taxon>Ascomycota</taxon>
        <taxon>Pezizomycotina</taxon>
        <taxon>Leotiomycetes</taxon>
        <taxon>Helotiales</taxon>
        <taxon>Sclerotiniaceae</taxon>
        <taxon>Botrytis</taxon>
    </lineage>
</organism>
<evidence type="ECO:0000313" key="1">
    <source>
        <dbReference type="EMBL" id="TGO88051.1"/>
    </source>
</evidence>
<sequence>MAEYTSTIEGFQRAMEESLIGSPAEAKMYAEATATPTFYHVMNGQKSDVEHWIKGIEMWRGKIGAYKPVVDQFLRDGDSLAAHMTGTIQVDGEDTEFESFMFGKVDKQSGKLEWLQERSIWGPQGGAPEHGVN</sequence>
<proteinExistence type="predicted"/>
<dbReference type="EMBL" id="PQXO01000187">
    <property type="protein sequence ID" value="TGO88051.1"/>
    <property type="molecule type" value="Genomic_DNA"/>
</dbReference>
<dbReference type="STRING" id="87229.A0A4Z1KU63"/>
<evidence type="ECO:0008006" key="3">
    <source>
        <dbReference type="Google" id="ProtNLM"/>
    </source>
</evidence>
<dbReference type="AlphaFoldDB" id="A0A4Z1KU63"/>
<dbReference type="OrthoDB" id="2947043at2759"/>
<evidence type="ECO:0000313" key="2">
    <source>
        <dbReference type="Proteomes" id="UP000297280"/>
    </source>
</evidence>
<name>A0A4Z1KU63_9HELO</name>
<reference evidence="1 2" key="1">
    <citation type="submission" date="2017-12" db="EMBL/GenBank/DDBJ databases">
        <title>Comparative genomics of Botrytis spp.</title>
        <authorList>
            <person name="Valero-Jimenez C.A."/>
            <person name="Tapia P."/>
            <person name="Veloso J."/>
            <person name="Silva-Moreno E."/>
            <person name="Staats M."/>
            <person name="Valdes J.H."/>
            <person name="Van Kan J.A.L."/>
        </authorList>
    </citation>
    <scope>NUCLEOTIDE SEQUENCE [LARGE SCALE GENOMIC DNA]</scope>
    <source>
        <strain evidence="1 2">MUCL3349</strain>
    </source>
</reference>
<comment type="caution">
    <text evidence="1">The sequence shown here is derived from an EMBL/GenBank/DDBJ whole genome shotgun (WGS) entry which is preliminary data.</text>
</comment>